<keyword evidence="6" id="KW-0249">Electron transport</keyword>
<comment type="caution">
    <text evidence="12">The sequence shown here is derived from an EMBL/GenBank/DDBJ whole genome shotgun (WGS) entry which is preliminary data.</text>
</comment>
<evidence type="ECO:0000256" key="4">
    <source>
        <dbReference type="ARBA" id="ARBA00022660"/>
    </source>
</evidence>
<sequence length="185" mass="20609">MRIISQGVLHMSRPSVWRTHRRLALALIPISLLAAGCGQQYVVLNPAGPVGLTELHLIETTSIAMGIVIAFVLVLFGITLWRFRDRPQNTAPYSPNWEGSRRLEIILFAIPVLIVAIIAVPTVQDTFKLSHVPPARNPVIVDVTSLDWKWLFQYPQQHIATVNYIDVPTGVPVLFELTADSPMNT</sequence>
<dbReference type="GO" id="GO:0005507">
    <property type="term" value="F:copper ion binding"/>
    <property type="evidence" value="ECO:0007669"/>
    <property type="project" value="InterPro"/>
</dbReference>
<dbReference type="PROSITE" id="PS50857">
    <property type="entry name" value="COX2_CUA"/>
    <property type="match status" value="1"/>
</dbReference>
<comment type="similarity">
    <text evidence="2">Belongs to the cytochrome c oxidase subunit 2 family.</text>
</comment>
<dbReference type="GO" id="GO:0016020">
    <property type="term" value="C:membrane"/>
    <property type="evidence" value="ECO:0007669"/>
    <property type="project" value="UniProtKB-SubCell"/>
</dbReference>
<reference evidence="12" key="2">
    <citation type="journal article" date="2014" name="ISME J.">
        <title>Microbial stratification in low pH oxic and suboxic macroscopic growths along an acid mine drainage.</title>
        <authorList>
            <person name="Mendez-Garcia C."/>
            <person name="Mesa V."/>
            <person name="Sprenger R.R."/>
            <person name="Richter M."/>
            <person name="Diez M.S."/>
            <person name="Solano J."/>
            <person name="Bargiela R."/>
            <person name="Golyshina O.V."/>
            <person name="Manteca A."/>
            <person name="Ramos J.L."/>
            <person name="Gallego J.R."/>
            <person name="Llorente I."/>
            <person name="Martins Dos Santos V.A."/>
            <person name="Jensen O.N."/>
            <person name="Pelaez A.I."/>
            <person name="Sanchez J."/>
            <person name="Ferrer M."/>
        </authorList>
    </citation>
    <scope>NUCLEOTIDE SEQUENCE</scope>
</reference>
<feature type="domain" description="Cytochrome oxidase subunit II copper A binding" evidence="10">
    <location>
        <begin position="136"/>
        <end position="185"/>
    </location>
</feature>
<dbReference type="InterPro" id="IPR011759">
    <property type="entry name" value="Cyt_c_oxidase_su2_TM_dom"/>
</dbReference>
<dbReference type="SUPFAM" id="SSF81464">
    <property type="entry name" value="Cytochrome c oxidase subunit II-like, transmembrane region"/>
    <property type="match status" value="1"/>
</dbReference>
<evidence type="ECO:0000256" key="3">
    <source>
        <dbReference type="ARBA" id="ARBA00022448"/>
    </source>
</evidence>
<keyword evidence="8 9" id="KW-0472">Membrane</keyword>
<feature type="transmembrane region" description="Helical" evidence="9">
    <location>
        <begin position="103"/>
        <end position="123"/>
    </location>
</feature>
<dbReference type="SUPFAM" id="SSF49503">
    <property type="entry name" value="Cupredoxins"/>
    <property type="match status" value="1"/>
</dbReference>
<reference evidence="12" key="1">
    <citation type="submission" date="2013-08" db="EMBL/GenBank/DDBJ databases">
        <authorList>
            <person name="Mendez C."/>
            <person name="Richter M."/>
            <person name="Ferrer M."/>
            <person name="Sanchez J."/>
        </authorList>
    </citation>
    <scope>NUCLEOTIDE SEQUENCE</scope>
</reference>
<evidence type="ECO:0000256" key="6">
    <source>
        <dbReference type="ARBA" id="ARBA00022982"/>
    </source>
</evidence>
<dbReference type="InterPro" id="IPR002429">
    <property type="entry name" value="CcO_II-like_C"/>
</dbReference>
<feature type="domain" description="Cytochrome oxidase subunit II transmembrane region profile" evidence="11">
    <location>
        <begin position="35"/>
        <end position="133"/>
    </location>
</feature>
<dbReference type="Pfam" id="PF02790">
    <property type="entry name" value="COX2_TM"/>
    <property type="match status" value="1"/>
</dbReference>
<evidence type="ECO:0000313" key="12">
    <source>
        <dbReference type="EMBL" id="EQD80718.1"/>
    </source>
</evidence>
<evidence type="ECO:0000256" key="5">
    <source>
        <dbReference type="ARBA" id="ARBA00022692"/>
    </source>
</evidence>
<proteinExistence type="inferred from homology"/>
<dbReference type="GO" id="GO:0042773">
    <property type="term" value="P:ATP synthesis coupled electron transport"/>
    <property type="evidence" value="ECO:0007669"/>
    <property type="project" value="TreeGrafter"/>
</dbReference>
<evidence type="ECO:0000259" key="10">
    <source>
        <dbReference type="PROSITE" id="PS50857"/>
    </source>
</evidence>
<feature type="transmembrane region" description="Helical" evidence="9">
    <location>
        <begin position="62"/>
        <end position="83"/>
    </location>
</feature>
<dbReference type="GO" id="GO:0004129">
    <property type="term" value="F:cytochrome-c oxidase activity"/>
    <property type="evidence" value="ECO:0007669"/>
    <property type="project" value="InterPro"/>
</dbReference>
<dbReference type="InterPro" id="IPR045187">
    <property type="entry name" value="CcO_II"/>
</dbReference>
<keyword evidence="5 9" id="KW-0812">Transmembrane</keyword>
<accession>T1CG01</accession>
<name>T1CG01_9ZZZZ</name>
<organism evidence="12">
    <name type="scientific">mine drainage metagenome</name>
    <dbReference type="NCBI Taxonomy" id="410659"/>
    <lineage>
        <taxon>unclassified sequences</taxon>
        <taxon>metagenomes</taxon>
        <taxon>ecological metagenomes</taxon>
    </lineage>
</organism>
<gene>
    <name evidence="12" type="ORF">B1A_00596</name>
</gene>
<keyword evidence="3" id="KW-0813">Transport</keyword>
<dbReference type="InterPro" id="IPR036257">
    <property type="entry name" value="Cyt_c_oxidase_su2_TM_sf"/>
</dbReference>
<evidence type="ECO:0000256" key="2">
    <source>
        <dbReference type="ARBA" id="ARBA00007866"/>
    </source>
</evidence>
<evidence type="ECO:0000256" key="9">
    <source>
        <dbReference type="SAM" id="Phobius"/>
    </source>
</evidence>
<evidence type="ECO:0000256" key="7">
    <source>
        <dbReference type="ARBA" id="ARBA00022989"/>
    </source>
</evidence>
<evidence type="ECO:0000256" key="1">
    <source>
        <dbReference type="ARBA" id="ARBA00004141"/>
    </source>
</evidence>
<evidence type="ECO:0000256" key="8">
    <source>
        <dbReference type="ARBA" id="ARBA00023136"/>
    </source>
</evidence>
<comment type="subcellular location">
    <subcellularLocation>
        <location evidence="1">Membrane</location>
        <topology evidence="1">Multi-pass membrane protein</topology>
    </subcellularLocation>
</comment>
<dbReference type="EMBL" id="AUZX01000446">
    <property type="protein sequence ID" value="EQD80718.1"/>
    <property type="molecule type" value="Genomic_DNA"/>
</dbReference>
<feature type="non-terminal residue" evidence="12">
    <location>
        <position position="185"/>
    </location>
</feature>
<dbReference type="InterPro" id="IPR008972">
    <property type="entry name" value="Cupredoxin"/>
</dbReference>
<dbReference type="Gene3D" id="2.60.40.420">
    <property type="entry name" value="Cupredoxins - blue copper proteins"/>
    <property type="match status" value="1"/>
</dbReference>
<evidence type="ECO:0000259" key="11">
    <source>
        <dbReference type="PROSITE" id="PS50999"/>
    </source>
</evidence>
<dbReference type="PANTHER" id="PTHR22888">
    <property type="entry name" value="CYTOCHROME C OXIDASE, SUBUNIT II"/>
    <property type="match status" value="1"/>
</dbReference>
<dbReference type="PANTHER" id="PTHR22888:SF18">
    <property type="entry name" value="CYTOCHROME BO(3) UBIQUINOL OXIDASE SUBUNIT 2"/>
    <property type="match status" value="1"/>
</dbReference>
<dbReference type="Gene3D" id="1.10.287.90">
    <property type="match status" value="1"/>
</dbReference>
<protein>
    <submittedName>
        <fullName evidence="12">Quinol oxidase AA3, subunit II</fullName>
    </submittedName>
</protein>
<keyword evidence="4" id="KW-0679">Respiratory chain</keyword>
<dbReference type="PROSITE" id="PS50999">
    <property type="entry name" value="COX2_TM"/>
    <property type="match status" value="1"/>
</dbReference>
<keyword evidence="7 9" id="KW-1133">Transmembrane helix</keyword>
<dbReference type="AlphaFoldDB" id="T1CG01"/>